<dbReference type="AlphaFoldDB" id="A0A6A5ZG44"/>
<gene>
    <name evidence="1" type="ORF">BDV96DRAFT_684861</name>
</gene>
<sequence>MADTSKTANIARKDQSTFEKLHLELRQTVYHRFFAHDKHSISFCLSKGDTSSDDVPKLVTTWIPFDNDFPLPTPRGENQSLPRGSQYLWLLAMMDRADVRLVFDALDDLLLLKLAGAIPINRRHIIKHVYISKFTFSKNGARQRTDIILRVLLTEFPSLELLDMSIDPLELFNIGELGLGKSAVEDSWRTAYPESVDALLNGLIPKHVIGIADQFAHLGRTRDVDICLNCKYFMHRTSSTQFSYRDVPGDVRRSLWHFVARSFHAHVPAKGILKMWGRQMNWYFFELEFPSFTGQQRSGIE</sequence>
<proteinExistence type="predicted"/>
<dbReference type="Proteomes" id="UP000799770">
    <property type="component" value="Unassembled WGS sequence"/>
</dbReference>
<dbReference type="EMBL" id="ML977317">
    <property type="protein sequence ID" value="KAF2118195.1"/>
    <property type="molecule type" value="Genomic_DNA"/>
</dbReference>
<evidence type="ECO:0000313" key="1">
    <source>
        <dbReference type="EMBL" id="KAF2118195.1"/>
    </source>
</evidence>
<name>A0A6A5ZG44_9PLEO</name>
<organism evidence="1 2">
    <name type="scientific">Lophiotrema nucula</name>
    <dbReference type="NCBI Taxonomy" id="690887"/>
    <lineage>
        <taxon>Eukaryota</taxon>
        <taxon>Fungi</taxon>
        <taxon>Dikarya</taxon>
        <taxon>Ascomycota</taxon>
        <taxon>Pezizomycotina</taxon>
        <taxon>Dothideomycetes</taxon>
        <taxon>Pleosporomycetidae</taxon>
        <taxon>Pleosporales</taxon>
        <taxon>Lophiotremataceae</taxon>
        <taxon>Lophiotrema</taxon>
    </lineage>
</organism>
<reference evidence="1" key="1">
    <citation type="journal article" date="2020" name="Stud. Mycol.">
        <title>101 Dothideomycetes genomes: a test case for predicting lifestyles and emergence of pathogens.</title>
        <authorList>
            <person name="Haridas S."/>
            <person name="Albert R."/>
            <person name="Binder M."/>
            <person name="Bloem J."/>
            <person name="Labutti K."/>
            <person name="Salamov A."/>
            <person name="Andreopoulos B."/>
            <person name="Baker S."/>
            <person name="Barry K."/>
            <person name="Bills G."/>
            <person name="Bluhm B."/>
            <person name="Cannon C."/>
            <person name="Castanera R."/>
            <person name="Culley D."/>
            <person name="Daum C."/>
            <person name="Ezra D."/>
            <person name="Gonzalez J."/>
            <person name="Henrissat B."/>
            <person name="Kuo A."/>
            <person name="Liang C."/>
            <person name="Lipzen A."/>
            <person name="Lutzoni F."/>
            <person name="Magnuson J."/>
            <person name="Mondo S."/>
            <person name="Nolan M."/>
            <person name="Ohm R."/>
            <person name="Pangilinan J."/>
            <person name="Park H.-J."/>
            <person name="Ramirez L."/>
            <person name="Alfaro M."/>
            <person name="Sun H."/>
            <person name="Tritt A."/>
            <person name="Yoshinaga Y."/>
            <person name="Zwiers L.-H."/>
            <person name="Turgeon B."/>
            <person name="Goodwin S."/>
            <person name="Spatafora J."/>
            <person name="Crous P."/>
            <person name="Grigoriev I."/>
        </authorList>
    </citation>
    <scope>NUCLEOTIDE SEQUENCE</scope>
    <source>
        <strain evidence="1">CBS 627.86</strain>
    </source>
</reference>
<keyword evidence="2" id="KW-1185">Reference proteome</keyword>
<evidence type="ECO:0000313" key="2">
    <source>
        <dbReference type="Proteomes" id="UP000799770"/>
    </source>
</evidence>
<accession>A0A6A5ZG44</accession>
<protein>
    <submittedName>
        <fullName evidence="1">Uncharacterized protein</fullName>
    </submittedName>
</protein>